<dbReference type="AlphaFoldDB" id="A0A4R5E3Y0"/>
<dbReference type="RefSeq" id="WP_132641785.1">
    <property type="nucleotide sequence ID" value="NZ_SMLD01000313.1"/>
</dbReference>
<feature type="chain" id="PRO_5039561163" description="DUF4097 domain-containing protein" evidence="2">
    <location>
        <begin position="31"/>
        <end position="234"/>
    </location>
</feature>
<reference evidence="4 5" key="1">
    <citation type="submission" date="2019-03" db="EMBL/GenBank/DDBJ databases">
        <title>Draft genome sequences of novel Actinobacteria.</title>
        <authorList>
            <person name="Sahin N."/>
            <person name="Ay H."/>
            <person name="Saygin H."/>
        </authorList>
    </citation>
    <scope>NUCLEOTIDE SEQUENCE [LARGE SCALE GENOMIC DNA]</scope>
    <source>
        <strain evidence="4 5">6K102</strain>
    </source>
</reference>
<evidence type="ECO:0000313" key="5">
    <source>
        <dbReference type="Proteomes" id="UP000295136"/>
    </source>
</evidence>
<dbReference type="PROSITE" id="PS51257">
    <property type="entry name" value="PROKAR_LIPOPROTEIN"/>
    <property type="match status" value="1"/>
</dbReference>
<comment type="caution">
    <text evidence="4">The sequence shown here is derived from an EMBL/GenBank/DDBJ whole genome shotgun (WGS) entry which is preliminary data.</text>
</comment>
<evidence type="ECO:0000313" key="4">
    <source>
        <dbReference type="EMBL" id="TDE20462.1"/>
    </source>
</evidence>
<keyword evidence="2" id="KW-0732">Signal</keyword>
<evidence type="ECO:0000256" key="2">
    <source>
        <dbReference type="SAM" id="SignalP"/>
    </source>
</evidence>
<name>A0A4R5E3Y0_9ACTN</name>
<protein>
    <recommendedName>
        <fullName evidence="3">DUF4097 domain-containing protein</fullName>
    </recommendedName>
</protein>
<proteinExistence type="predicted"/>
<keyword evidence="5" id="KW-1185">Reference proteome</keyword>
<dbReference type="InterPro" id="IPR025164">
    <property type="entry name" value="Toastrack_DUF4097"/>
</dbReference>
<feature type="signal peptide" evidence="2">
    <location>
        <begin position="1"/>
        <end position="30"/>
    </location>
</feature>
<gene>
    <name evidence="4" type="ORF">E1295_47175</name>
</gene>
<feature type="compositionally biased region" description="Polar residues" evidence="1">
    <location>
        <begin position="214"/>
        <end position="226"/>
    </location>
</feature>
<dbReference type="EMBL" id="SMLD01000313">
    <property type="protein sequence ID" value="TDE20462.1"/>
    <property type="molecule type" value="Genomic_DNA"/>
</dbReference>
<evidence type="ECO:0000259" key="3">
    <source>
        <dbReference type="Pfam" id="PF13349"/>
    </source>
</evidence>
<feature type="domain" description="DUF4097" evidence="3">
    <location>
        <begin position="44"/>
        <end position="168"/>
    </location>
</feature>
<dbReference type="Pfam" id="PF13349">
    <property type="entry name" value="DUF4097"/>
    <property type="match status" value="1"/>
</dbReference>
<sequence>MKTQRTTVTAGLLGLVAVLAGCGSSGSLNEEDVSYDVTDTVAAVEVEADSGTVEVVQADRRGIRVTERLSWHKNKPQTSHEVQGDTLALTFDCPTTWGWGSIGAACDVSYQVEVPKGLRVKVSSDSASVTLKNLSGDVDATTDSGAIEATGLTGRHVVTETDSGDTKLAFTGPPDQVTTTTDSGSTVIQVPQGPYNIVAKTDNGDKDIKAASDPSAQRTIELNSDSGDLAVVTP</sequence>
<organism evidence="4 5">
    <name type="scientific">Nonomuraea mesophila</name>
    <dbReference type="NCBI Taxonomy" id="2530382"/>
    <lineage>
        <taxon>Bacteria</taxon>
        <taxon>Bacillati</taxon>
        <taxon>Actinomycetota</taxon>
        <taxon>Actinomycetes</taxon>
        <taxon>Streptosporangiales</taxon>
        <taxon>Streptosporangiaceae</taxon>
        <taxon>Nonomuraea</taxon>
    </lineage>
</organism>
<dbReference type="Proteomes" id="UP000295136">
    <property type="component" value="Unassembled WGS sequence"/>
</dbReference>
<evidence type="ECO:0000256" key="1">
    <source>
        <dbReference type="SAM" id="MobiDB-lite"/>
    </source>
</evidence>
<feature type="region of interest" description="Disordered" evidence="1">
    <location>
        <begin position="201"/>
        <end position="234"/>
    </location>
</feature>
<accession>A0A4R5E3Y0</accession>